<organism evidence="2 3">
    <name type="scientific">Aspergillus tamarii</name>
    <dbReference type="NCBI Taxonomy" id="41984"/>
    <lineage>
        <taxon>Eukaryota</taxon>
        <taxon>Fungi</taxon>
        <taxon>Dikarya</taxon>
        <taxon>Ascomycota</taxon>
        <taxon>Pezizomycotina</taxon>
        <taxon>Eurotiomycetes</taxon>
        <taxon>Eurotiomycetidae</taxon>
        <taxon>Eurotiales</taxon>
        <taxon>Aspergillaceae</taxon>
        <taxon>Aspergillus</taxon>
        <taxon>Aspergillus subgen. Circumdati</taxon>
    </lineage>
</organism>
<dbReference type="GO" id="GO:0005975">
    <property type="term" value="P:carbohydrate metabolic process"/>
    <property type="evidence" value="ECO:0007669"/>
    <property type="project" value="InterPro"/>
</dbReference>
<sequence>MESHLHDEPPSYDVVVSGDCMEASTFACDDGRVDVTVMAKQTGLNDCLPPNLPTETRPLPDVPPSAITPLNIVIQIIPLTGDVQPFIAFGKRLQKNGHRVRLATHANFRDFVRKAGIEFYPIGGNPEELMSFMVKNPGIIPKMSTIAGGETGRKRQMIEEILDGCWLSCVEPDPETKLPFVVADVIIANPPSFAHIHCAQALGVPRHMMFTMPLESYQGISTSIGKCQWLGHRCFAP</sequence>
<dbReference type="EMBL" id="ML738618">
    <property type="protein sequence ID" value="KAE8163335.1"/>
    <property type="molecule type" value="Genomic_DNA"/>
</dbReference>
<gene>
    <name evidence="2" type="ORF">BDV40DRAFT_299465</name>
</gene>
<dbReference type="InterPro" id="IPR004276">
    <property type="entry name" value="GlycoTrans_28_N"/>
</dbReference>
<dbReference type="Pfam" id="PF03033">
    <property type="entry name" value="Glyco_transf_28"/>
    <property type="match status" value="1"/>
</dbReference>
<dbReference type="SUPFAM" id="SSF53756">
    <property type="entry name" value="UDP-Glycosyltransferase/glycogen phosphorylase"/>
    <property type="match status" value="1"/>
</dbReference>
<dbReference type="PANTHER" id="PTHR48050:SF13">
    <property type="entry name" value="STEROL 3-BETA-GLUCOSYLTRANSFERASE UGT80A2"/>
    <property type="match status" value="1"/>
</dbReference>
<proteinExistence type="predicted"/>
<reference evidence="2 3" key="1">
    <citation type="submission" date="2019-04" db="EMBL/GenBank/DDBJ databases">
        <title>Friends and foes A comparative genomics study of 23 Aspergillus species from section Flavi.</title>
        <authorList>
            <consortium name="DOE Joint Genome Institute"/>
            <person name="Kjaerbolling I."/>
            <person name="Vesth T."/>
            <person name="Frisvad J.C."/>
            <person name="Nybo J.L."/>
            <person name="Theobald S."/>
            <person name="Kildgaard S."/>
            <person name="Isbrandt T."/>
            <person name="Kuo A."/>
            <person name="Sato A."/>
            <person name="Lyhne E.K."/>
            <person name="Kogle M.E."/>
            <person name="Wiebenga A."/>
            <person name="Kun R.S."/>
            <person name="Lubbers R.J."/>
            <person name="Makela M.R."/>
            <person name="Barry K."/>
            <person name="Chovatia M."/>
            <person name="Clum A."/>
            <person name="Daum C."/>
            <person name="Haridas S."/>
            <person name="He G."/>
            <person name="LaButti K."/>
            <person name="Lipzen A."/>
            <person name="Mondo S."/>
            <person name="Riley R."/>
            <person name="Salamov A."/>
            <person name="Simmons B.A."/>
            <person name="Magnuson J.K."/>
            <person name="Henrissat B."/>
            <person name="Mortensen U.H."/>
            <person name="Larsen T.O."/>
            <person name="Devries R.P."/>
            <person name="Grigoriev I.V."/>
            <person name="Machida M."/>
            <person name="Baker S.E."/>
            <person name="Andersen M.R."/>
        </authorList>
    </citation>
    <scope>NUCLEOTIDE SEQUENCE [LARGE SCALE GENOMIC DNA]</scope>
    <source>
        <strain evidence="2 3">CBS 117626</strain>
    </source>
</reference>
<evidence type="ECO:0000313" key="3">
    <source>
        <dbReference type="Proteomes" id="UP000326950"/>
    </source>
</evidence>
<dbReference type="PANTHER" id="PTHR48050">
    <property type="entry name" value="STEROL 3-BETA-GLUCOSYLTRANSFERASE"/>
    <property type="match status" value="1"/>
</dbReference>
<keyword evidence="3" id="KW-1185">Reference proteome</keyword>
<name>A0A5N6UXD3_ASPTM</name>
<accession>A0A5N6UXD3</accession>
<dbReference type="InterPro" id="IPR050426">
    <property type="entry name" value="Glycosyltransferase_28"/>
</dbReference>
<feature type="domain" description="Glycosyltransferase family 28 N-terminal" evidence="1">
    <location>
        <begin position="81"/>
        <end position="213"/>
    </location>
</feature>
<evidence type="ECO:0000313" key="2">
    <source>
        <dbReference type="EMBL" id="KAE8163335.1"/>
    </source>
</evidence>
<dbReference type="Gene3D" id="3.40.50.2000">
    <property type="entry name" value="Glycogen Phosphorylase B"/>
    <property type="match status" value="1"/>
</dbReference>
<dbReference type="AlphaFoldDB" id="A0A5N6UXD3"/>
<dbReference type="OrthoDB" id="5835829at2759"/>
<dbReference type="GO" id="GO:0016758">
    <property type="term" value="F:hexosyltransferase activity"/>
    <property type="evidence" value="ECO:0007669"/>
    <property type="project" value="InterPro"/>
</dbReference>
<evidence type="ECO:0000259" key="1">
    <source>
        <dbReference type="Pfam" id="PF03033"/>
    </source>
</evidence>
<protein>
    <recommendedName>
        <fullName evidence="1">Glycosyltransferase family 28 N-terminal domain-containing protein</fullName>
    </recommendedName>
</protein>
<dbReference type="Proteomes" id="UP000326950">
    <property type="component" value="Unassembled WGS sequence"/>
</dbReference>